<dbReference type="KEGG" id="dpx:DAPPUDRAFT_102532"/>
<keyword evidence="3" id="KW-1185">Reference proteome</keyword>
<protein>
    <submittedName>
        <fullName evidence="2">Uncharacterized protein</fullName>
    </submittedName>
</protein>
<sequence>MHSLHGKTVSNETTLLAADLRNAILDNMTRYGVRPAVSAYLHAENIGNCQRVNLPPKGRNNKKGDHEPTPLQTSRKFEQNKQAAVIVCQFPECRNICDNQKSSETGQQHRIHRERKTTDILSPEQKFACDNYGNHYISFNRMLVRNCVYTVSTYKKDAKRRNCFVMDSEGRVIKIMSFGILQSCNENQRNVPIESLEL</sequence>
<organism evidence="2 3">
    <name type="scientific">Daphnia pulex</name>
    <name type="common">Water flea</name>
    <dbReference type="NCBI Taxonomy" id="6669"/>
    <lineage>
        <taxon>Eukaryota</taxon>
        <taxon>Metazoa</taxon>
        <taxon>Ecdysozoa</taxon>
        <taxon>Arthropoda</taxon>
        <taxon>Crustacea</taxon>
        <taxon>Branchiopoda</taxon>
        <taxon>Diplostraca</taxon>
        <taxon>Cladocera</taxon>
        <taxon>Anomopoda</taxon>
        <taxon>Daphniidae</taxon>
        <taxon>Daphnia</taxon>
    </lineage>
</organism>
<feature type="region of interest" description="Disordered" evidence="1">
    <location>
        <begin position="50"/>
        <end position="72"/>
    </location>
</feature>
<dbReference type="Proteomes" id="UP000000305">
    <property type="component" value="Unassembled WGS sequence"/>
</dbReference>
<dbReference type="EMBL" id="GL732543">
    <property type="protein sequence ID" value="EFX81459.1"/>
    <property type="molecule type" value="Genomic_DNA"/>
</dbReference>
<dbReference type="HOGENOM" id="CLU_1379386_0_0_1"/>
<dbReference type="AlphaFoldDB" id="E9GGN0"/>
<accession>E9GGN0</accession>
<name>E9GGN0_DAPPU</name>
<gene>
    <name evidence="2" type="ORF">DAPPUDRAFT_102532</name>
</gene>
<reference evidence="2 3" key="1">
    <citation type="journal article" date="2011" name="Science">
        <title>The ecoresponsive genome of Daphnia pulex.</title>
        <authorList>
            <person name="Colbourne J.K."/>
            <person name="Pfrender M.E."/>
            <person name="Gilbert D."/>
            <person name="Thomas W.K."/>
            <person name="Tucker A."/>
            <person name="Oakley T.H."/>
            <person name="Tokishita S."/>
            <person name="Aerts A."/>
            <person name="Arnold G.J."/>
            <person name="Basu M.K."/>
            <person name="Bauer D.J."/>
            <person name="Caceres C.E."/>
            <person name="Carmel L."/>
            <person name="Casola C."/>
            <person name="Choi J.H."/>
            <person name="Detter J.C."/>
            <person name="Dong Q."/>
            <person name="Dusheyko S."/>
            <person name="Eads B.D."/>
            <person name="Frohlich T."/>
            <person name="Geiler-Samerotte K.A."/>
            <person name="Gerlach D."/>
            <person name="Hatcher P."/>
            <person name="Jogdeo S."/>
            <person name="Krijgsveld J."/>
            <person name="Kriventseva E.V."/>
            <person name="Kultz D."/>
            <person name="Laforsch C."/>
            <person name="Lindquist E."/>
            <person name="Lopez J."/>
            <person name="Manak J.R."/>
            <person name="Muller J."/>
            <person name="Pangilinan J."/>
            <person name="Patwardhan R.P."/>
            <person name="Pitluck S."/>
            <person name="Pritham E.J."/>
            <person name="Rechtsteiner A."/>
            <person name="Rho M."/>
            <person name="Rogozin I.B."/>
            <person name="Sakarya O."/>
            <person name="Salamov A."/>
            <person name="Schaack S."/>
            <person name="Shapiro H."/>
            <person name="Shiga Y."/>
            <person name="Skalitzky C."/>
            <person name="Smith Z."/>
            <person name="Souvorov A."/>
            <person name="Sung W."/>
            <person name="Tang Z."/>
            <person name="Tsuchiya D."/>
            <person name="Tu H."/>
            <person name="Vos H."/>
            <person name="Wang M."/>
            <person name="Wolf Y.I."/>
            <person name="Yamagata H."/>
            <person name="Yamada T."/>
            <person name="Ye Y."/>
            <person name="Shaw J.R."/>
            <person name="Andrews J."/>
            <person name="Crease T.J."/>
            <person name="Tang H."/>
            <person name="Lucas S.M."/>
            <person name="Robertson H.M."/>
            <person name="Bork P."/>
            <person name="Koonin E.V."/>
            <person name="Zdobnov E.M."/>
            <person name="Grigoriev I.V."/>
            <person name="Lynch M."/>
            <person name="Boore J.L."/>
        </authorList>
    </citation>
    <scope>NUCLEOTIDE SEQUENCE [LARGE SCALE GENOMIC DNA]</scope>
</reference>
<evidence type="ECO:0000256" key="1">
    <source>
        <dbReference type="SAM" id="MobiDB-lite"/>
    </source>
</evidence>
<evidence type="ECO:0000313" key="3">
    <source>
        <dbReference type="Proteomes" id="UP000000305"/>
    </source>
</evidence>
<dbReference type="InParanoid" id="E9GGN0"/>
<evidence type="ECO:0000313" key="2">
    <source>
        <dbReference type="EMBL" id="EFX81459.1"/>
    </source>
</evidence>
<proteinExistence type="predicted"/>